<protein>
    <submittedName>
        <fullName evidence="5">HAD-IB family hydrolase</fullName>
    </submittedName>
</protein>
<accession>A0A3M0GNA3</accession>
<evidence type="ECO:0000259" key="4">
    <source>
        <dbReference type="Pfam" id="PF07993"/>
    </source>
</evidence>
<dbReference type="PANTHER" id="PTHR11011">
    <property type="entry name" value="MALE STERILITY PROTEIN 2-RELATED"/>
    <property type="match status" value="1"/>
</dbReference>
<dbReference type="NCBIfam" id="TIGR01490">
    <property type="entry name" value="HAD-SF-IB-hyp1"/>
    <property type="match status" value="1"/>
</dbReference>
<dbReference type="CDD" id="cd09071">
    <property type="entry name" value="FAR_C"/>
    <property type="match status" value="1"/>
</dbReference>
<evidence type="ECO:0000256" key="1">
    <source>
        <dbReference type="ARBA" id="ARBA00005928"/>
    </source>
</evidence>
<name>A0A3M0GNA3_9ACTN</name>
<dbReference type="Gene3D" id="1.20.1440.100">
    <property type="entry name" value="SG protein - dephosphorylation function"/>
    <property type="match status" value="1"/>
</dbReference>
<dbReference type="InterPro" id="IPR036291">
    <property type="entry name" value="NAD(P)-bd_dom_sf"/>
</dbReference>
<dbReference type="EMBL" id="REFW01000003">
    <property type="protein sequence ID" value="RMB58766.1"/>
    <property type="molecule type" value="Genomic_DNA"/>
</dbReference>
<dbReference type="InterPro" id="IPR033640">
    <property type="entry name" value="FAR_C"/>
</dbReference>
<keyword evidence="5" id="KW-0378">Hydrolase</keyword>
<dbReference type="Pfam" id="PF07993">
    <property type="entry name" value="NAD_binding_4"/>
    <property type="match status" value="1"/>
</dbReference>
<keyword evidence="6" id="KW-1185">Reference proteome</keyword>
<dbReference type="GO" id="GO:0035336">
    <property type="term" value="P:long-chain fatty-acyl-CoA metabolic process"/>
    <property type="evidence" value="ECO:0007669"/>
    <property type="project" value="TreeGrafter"/>
</dbReference>
<dbReference type="RefSeq" id="WP_121901887.1">
    <property type="nucleotide sequence ID" value="NZ_REFW01000003.1"/>
</dbReference>
<gene>
    <name evidence="5" type="ORF">EAX62_11590</name>
</gene>
<dbReference type="InterPro" id="IPR026055">
    <property type="entry name" value="FAR"/>
</dbReference>
<dbReference type="InterPro" id="IPR036412">
    <property type="entry name" value="HAD-like_sf"/>
</dbReference>
<dbReference type="SUPFAM" id="SSF56784">
    <property type="entry name" value="HAD-like"/>
    <property type="match status" value="1"/>
</dbReference>
<sequence>MGKAPRSSFGAADIAGVHTPPLLTGRIKDLLAGKKIVMTGVTGFIGEQILWKILTECPDVRTGVLVRPKGSVTAEQRVTSLLKKKIFADVVAAAGSVEALLASRVQVIEGDLPRVPDLPGDLDILVHCAGDVSFDPPIDQAFMTNVVGTRALLTKLREACSDADGNLTKVPHYVHISTAYTAGRRRGPIPEAAHIHDVDYEVESAAALAMKEHVEARSRSSEQLTVLRKQAERLHRRAGYLTTSEDTERRRTEWVKQELVAAGTERARSLGWTDVYTFAKAMGERVVADMCHDMQVSVVRPAIVESSLRFPHEGWIEGFKMADPLILAYGRGQLPEFPASPDAVIDIIPCDLVVNAIMAVCATQPTVGEPEFYHCSSGARNPLTFRGIYQHIRSYFSKHPYADGQGSVPLATWNFPGAEPVERKLWFAAKGTAIANRLLSFAPRGEKVRAAATALDKTTKQLDFLNKYLSLYGEYLQSELHFVDDCTLALHRSLDEADTDTFSFDSASFDWTHYIEDVHCPAVTNPVRRMEAARKRRQARSATFKDLKPSTSGTVLAAFDLDGTIMVTNVIETYLWLRLPELSVMERAAEVSRVVAQMPNYLAAERKDRGVFLRQVYRRYEGANLADMERFVDEKLAPHILDRTSADALRRIRAHREAGHTTILITGVIRPLTRPFEGLFDHIVAADLGTDENGNCTGFLTGPPMVGESRSAWLEHYAALHGMDLKQSFAYADSHVDLPMLRTVGNPVAVSPDIGLMRAARTSGWSIIDWPATSPQPRWKLPTR</sequence>
<keyword evidence="3" id="KW-0443">Lipid metabolism</keyword>
<dbReference type="GO" id="GO:0010345">
    <property type="term" value="P:suberin biosynthetic process"/>
    <property type="evidence" value="ECO:0007669"/>
    <property type="project" value="TreeGrafter"/>
</dbReference>
<comment type="caution">
    <text evidence="5">The sequence shown here is derived from an EMBL/GenBank/DDBJ whole genome shotgun (WGS) entry which is preliminary data.</text>
</comment>
<dbReference type="Pfam" id="PF12710">
    <property type="entry name" value="HAD"/>
    <property type="match status" value="1"/>
</dbReference>
<dbReference type="Proteomes" id="UP000275256">
    <property type="component" value="Unassembled WGS sequence"/>
</dbReference>
<dbReference type="Gene3D" id="3.40.50.1000">
    <property type="entry name" value="HAD superfamily/HAD-like"/>
    <property type="match status" value="1"/>
</dbReference>
<evidence type="ECO:0000313" key="5">
    <source>
        <dbReference type="EMBL" id="RMB58766.1"/>
    </source>
</evidence>
<dbReference type="GO" id="GO:0016787">
    <property type="term" value="F:hydrolase activity"/>
    <property type="evidence" value="ECO:0007669"/>
    <property type="project" value="UniProtKB-KW"/>
</dbReference>
<dbReference type="Gene3D" id="3.40.50.720">
    <property type="entry name" value="NAD(P)-binding Rossmann-like Domain"/>
    <property type="match status" value="1"/>
</dbReference>
<proteinExistence type="inferred from homology"/>
<dbReference type="InterPro" id="IPR023214">
    <property type="entry name" value="HAD_sf"/>
</dbReference>
<keyword evidence="2" id="KW-0444">Lipid biosynthesis</keyword>
<dbReference type="PANTHER" id="PTHR11011:SF45">
    <property type="entry name" value="FATTY ACYL-COA REDUCTASE CG8306-RELATED"/>
    <property type="match status" value="1"/>
</dbReference>
<evidence type="ECO:0000313" key="6">
    <source>
        <dbReference type="Proteomes" id="UP000275256"/>
    </source>
</evidence>
<dbReference type="SUPFAM" id="SSF51735">
    <property type="entry name" value="NAD(P)-binding Rossmann-fold domains"/>
    <property type="match status" value="1"/>
</dbReference>
<dbReference type="NCBIfam" id="TIGR01488">
    <property type="entry name" value="HAD-SF-IB"/>
    <property type="match status" value="1"/>
</dbReference>
<dbReference type="OrthoDB" id="25607at2"/>
<dbReference type="GO" id="GO:0080019">
    <property type="term" value="F:alcohol-forming very long-chain fatty acyl-CoA reductase activity"/>
    <property type="evidence" value="ECO:0007669"/>
    <property type="project" value="InterPro"/>
</dbReference>
<organism evidence="5 6">
    <name type="scientific">Tessaracoccus antarcticus</name>
    <dbReference type="NCBI Taxonomy" id="2479848"/>
    <lineage>
        <taxon>Bacteria</taxon>
        <taxon>Bacillati</taxon>
        <taxon>Actinomycetota</taxon>
        <taxon>Actinomycetes</taxon>
        <taxon>Propionibacteriales</taxon>
        <taxon>Propionibacteriaceae</taxon>
        <taxon>Tessaracoccus</taxon>
    </lineage>
</organism>
<evidence type="ECO:0000256" key="2">
    <source>
        <dbReference type="ARBA" id="ARBA00022516"/>
    </source>
</evidence>
<feature type="domain" description="Thioester reductase (TE)" evidence="4">
    <location>
        <begin position="39"/>
        <end position="357"/>
    </location>
</feature>
<dbReference type="InterPro" id="IPR006385">
    <property type="entry name" value="HAD_hydro_SerB1"/>
</dbReference>
<dbReference type="InterPro" id="IPR013120">
    <property type="entry name" value="FAR_NAD-bd"/>
</dbReference>
<reference evidence="5 6" key="1">
    <citation type="submission" date="2018-10" db="EMBL/GenBank/DDBJ databases">
        <title>Tessaracoccus antarcticuss sp. nov., isolated from sediment.</title>
        <authorList>
            <person name="Zhou L.Y."/>
            <person name="Du Z.J."/>
        </authorList>
    </citation>
    <scope>NUCLEOTIDE SEQUENCE [LARGE SCALE GENOMIC DNA]</scope>
    <source>
        <strain evidence="5 6">JDX10</strain>
    </source>
</reference>
<comment type="similarity">
    <text evidence="1">Belongs to the fatty acyl-CoA reductase family.</text>
</comment>
<dbReference type="AlphaFoldDB" id="A0A3M0GNA3"/>
<evidence type="ECO:0000256" key="3">
    <source>
        <dbReference type="ARBA" id="ARBA00023098"/>
    </source>
</evidence>